<dbReference type="Gene3D" id="3.30.565.10">
    <property type="entry name" value="Histidine kinase-like ATPase, C-terminal domain"/>
    <property type="match status" value="1"/>
</dbReference>
<dbReference type="GO" id="GO:0016887">
    <property type="term" value="F:ATP hydrolysis activity"/>
    <property type="evidence" value="ECO:0007669"/>
    <property type="project" value="InterPro"/>
</dbReference>
<dbReference type="FunFam" id="3.30.230.10:FF:000032">
    <property type="entry name" value="mismatch repair endonuclease PMS2 isoform X2"/>
    <property type="match status" value="1"/>
</dbReference>
<feature type="region of interest" description="Disordered" evidence="14">
    <location>
        <begin position="306"/>
        <end position="339"/>
    </location>
</feature>
<evidence type="ECO:0000256" key="4">
    <source>
        <dbReference type="ARBA" id="ARBA00022741"/>
    </source>
</evidence>
<dbReference type="Proteomes" id="UP001497497">
    <property type="component" value="Unassembled WGS sequence"/>
</dbReference>
<comment type="catalytic activity">
    <reaction evidence="10">
        <text>ATP + H2O = ADP + phosphate + H(+)</text>
        <dbReference type="Rhea" id="RHEA:13065"/>
        <dbReference type="ChEBI" id="CHEBI:15377"/>
        <dbReference type="ChEBI" id="CHEBI:15378"/>
        <dbReference type="ChEBI" id="CHEBI:30616"/>
        <dbReference type="ChEBI" id="CHEBI:43474"/>
        <dbReference type="ChEBI" id="CHEBI:456216"/>
    </reaction>
    <physiologicalReaction direction="left-to-right" evidence="10">
        <dbReference type="Rhea" id="RHEA:13066"/>
    </physiologicalReaction>
</comment>
<dbReference type="Pfam" id="PF08676">
    <property type="entry name" value="MutL_C"/>
    <property type="match status" value="1"/>
</dbReference>
<dbReference type="InterPro" id="IPR013507">
    <property type="entry name" value="DNA_mismatch_S5_2-like"/>
</dbReference>
<dbReference type="InterPro" id="IPR014790">
    <property type="entry name" value="MutL_C"/>
</dbReference>
<evidence type="ECO:0000256" key="6">
    <source>
        <dbReference type="ARBA" id="ARBA00022763"/>
    </source>
</evidence>
<keyword evidence="4" id="KW-0547">Nucleotide-binding</keyword>
<keyword evidence="9" id="KW-0539">Nucleus</keyword>
<dbReference type="InterPro" id="IPR042121">
    <property type="entry name" value="MutL_C_regsub"/>
</dbReference>
<keyword evidence="8" id="KW-0067">ATP-binding</keyword>
<dbReference type="InterPro" id="IPR020568">
    <property type="entry name" value="Ribosomal_Su5_D2-typ_SF"/>
</dbReference>
<keyword evidence="5" id="KW-0255">Endonuclease</keyword>
<evidence type="ECO:0000256" key="7">
    <source>
        <dbReference type="ARBA" id="ARBA00022801"/>
    </source>
</evidence>
<dbReference type="CDD" id="cd03484">
    <property type="entry name" value="MutL_Trans_hPMS_2_like"/>
    <property type="match status" value="1"/>
</dbReference>
<gene>
    <name evidence="17" type="ORF">GSLYS_00002612001</name>
</gene>
<comment type="subcellular location">
    <subcellularLocation>
        <location evidence="1">Nucleus</location>
    </subcellularLocation>
</comment>
<proteinExistence type="inferred from homology"/>
<evidence type="ECO:0000256" key="8">
    <source>
        <dbReference type="ARBA" id="ARBA00022840"/>
    </source>
</evidence>
<dbReference type="SMART" id="SM00853">
    <property type="entry name" value="MutL_C"/>
    <property type="match status" value="1"/>
</dbReference>
<dbReference type="SUPFAM" id="SSF118116">
    <property type="entry name" value="DNA mismatch repair protein MutL"/>
    <property type="match status" value="1"/>
</dbReference>
<evidence type="ECO:0000256" key="9">
    <source>
        <dbReference type="ARBA" id="ARBA00023242"/>
    </source>
</evidence>
<dbReference type="SMART" id="SM01340">
    <property type="entry name" value="DNA_mis_repair"/>
    <property type="match status" value="1"/>
</dbReference>
<comment type="similarity">
    <text evidence="2">Belongs to the DNA mismatch repair MutL/HexB family.</text>
</comment>
<evidence type="ECO:0000256" key="1">
    <source>
        <dbReference type="ARBA" id="ARBA00004123"/>
    </source>
</evidence>
<protein>
    <recommendedName>
        <fullName evidence="11">Mismatch repair endonuclease PMS2</fullName>
    </recommendedName>
    <alternativeName>
        <fullName evidence="13">DNA mismatch repair protein PMS2</fullName>
    </alternativeName>
    <alternativeName>
        <fullName evidence="12">PMS1 protein homolog 2</fullName>
    </alternativeName>
</protein>
<reference evidence="17 18" key="1">
    <citation type="submission" date="2024-04" db="EMBL/GenBank/DDBJ databases">
        <authorList>
            <consortium name="Genoscope - CEA"/>
            <person name="William W."/>
        </authorList>
    </citation>
    <scope>NUCLEOTIDE SEQUENCE [LARGE SCALE GENOMIC DNA]</scope>
</reference>
<evidence type="ECO:0000259" key="16">
    <source>
        <dbReference type="SMART" id="SM01340"/>
    </source>
</evidence>
<evidence type="ECO:0000313" key="17">
    <source>
        <dbReference type="EMBL" id="CAL1528442.1"/>
    </source>
</evidence>
<dbReference type="GO" id="GO:0004519">
    <property type="term" value="F:endonuclease activity"/>
    <property type="evidence" value="ECO:0007669"/>
    <property type="project" value="UniProtKB-KW"/>
</dbReference>
<dbReference type="Gene3D" id="3.30.1540.20">
    <property type="entry name" value="MutL, C-terminal domain, dimerisation subdomain"/>
    <property type="match status" value="1"/>
</dbReference>
<evidence type="ECO:0000256" key="12">
    <source>
        <dbReference type="ARBA" id="ARBA00077255"/>
    </source>
</evidence>
<dbReference type="GO" id="GO:0140664">
    <property type="term" value="F:ATP-dependent DNA damage sensor activity"/>
    <property type="evidence" value="ECO:0007669"/>
    <property type="project" value="InterPro"/>
</dbReference>
<dbReference type="GO" id="GO:0005524">
    <property type="term" value="F:ATP binding"/>
    <property type="evidence" value="ECO:0007669"/>
    <property type="project" value="UniProtKB-KW"/>
</dbReference>
<dbReference type="InterPro" id="IPR037198">
    <property type="entry name" value="MutL_C_sf"/>
</dbReference>
<evidence type="ECO:0000259" key="15">
    <source>
        <dbReference type="SMART" id="SM00853"/>
    </source>
</evidence>
<organism evidence="17 18">
    <name type="scientific">Lymnaea stagnalis</name>
    <name type="common">Great pond snail</name>
    <name type="synonym">Helix stagnalis</name>
    <dbReference type="NCBI Taxonomy" id="6523"/>
    <lineage>
        <taxon>Eukaryota</taxon>
        <taxon>Metazoa</taxon>
        <taxon>Spiralia</taxon>
        <taxon>Lophotrochozoa</taxon>
        <taxon>Mollusca</taxon>
        <taxon>Gastropoda</taxon>
        <taxon>Heterobranchia</taxon>
        <taxon>Euthyneura</taxon>
        <taxon>Panpulmonata</taxon>
        <taxon>Hygrophila</taxon>
        <taxon>Lymnaeoidea</taxon>
        <taxon>Lymnaeidae</taxon>
        <taxon>Lymnaea</taxon>
    </lineage>
</organism>
<feature type="region of interest" description="Disordered" evidence="14">
    <location>
        <begin position="470"/>
        <end position="489"/>
    </location>
</feature>
<dbReference type="InterPro" id="IPR038973">
    <property type="entry name" value="MutL/Mlh/Pms-like"/>
</dbReference>
<dbReference type="PANTHER" id="PTHR10073:SF52">
    <property type="entry name" value="MISMATCH REPAIR ENDONUCLEASE PMS2"/>
    <property type="match status" value="1"/>
</dbReference>
<evidence type="ECO:0000256" key="14">
    <source>
        <dbReference type="SAM" id="MobiDB-lite"/>
    </source>
</evidence>
<keyword evidence="7" id="KW-0378">Hydrolase</keyword>
<dbReference type="FunFam" id="3.30.1370.100:FF:000001">
    <property type="entry name" value="Mismatch repair endonuclease pms1, putative"/>
    <property type="match status" value="1"/>
</dbReference>
<dbReference type="EMBL" id="CAXITT010000032">
    <property type="protein sequence ID" value="CAL1528442.1"/>
    <property type="molecule type" value="Genomic_DNA"/>
</dbReference>
<evidence type="ECO:0000256" key="5">
    <source>
        <dbReference type="ARBA" id="ARBA00022759"/>
    </source>
</evidence>
<dbReference type="InterPro" id="IPR036890">
    <property type="entry name" value="HATPase_C_sf"/>
</dbReference>
<dbReference type="Gene3D" id="3.30.230.10">
    <property type="match status" value="1"/>
</dbReference>
<dbReference type="SUPFAM" id="SSF55874">
    <property type="entry name" value="ATPase domain of HSP90 chaperone/DNA topoisomerase II/histidine kinase"/>
    <property type="match status" value="1"/>
</dbReference>
<dbReference type="GO" id="GO:0030983">
    <property type="term" value="F:mismatched DNA binding"/>
    <property type="evidence" value="ECO:0007669"/>
    <property type="project" value="InterPro"/>
</dbReference>
<dbReference type="Gene3D" id="3.30.1370.100">
    <property type="entry name" value="MutL, C-terminal domain, regulatory subdomain"/>
    <property type="match status" value="1"/>
</dbReference>
<feature type="domain" description="MutL C-terminal dimerisation" evidence="15">
    <location>
        <begin position="583"/>
        <end position="727"/>
    </location>
</feature>
<dbReference type="FunFam" id="3.30.1540.20:FF:000019">
    <property type="entry name" value="PMS1 homolog 2, mismatch repair system component"/>
    <property type="match status" value="1"/>
</dbReference>
<feature type="region of interest" description="Disordered" evidence="14">
    <location>
        <begin position="262"/>
        <end position="294"/>
    </location>
</feature>
<accession>A0AAV2H444</accession>
<feature type="domain" description="DNA mismatch repair protein S5" evidence="16">
    <location>
        <begin position="108"/>
        <end position="245"/>
    </location>
</feature>
<keyword evidence="3" id="KW-0540">Nuclease</keyword>
<dbReference type="SUPFAM" id="SSF54211">
    <property type="entry name" value="Ribosomal protein S5 domain 2-like"/>
    <property type="match status" value="1"/>
</dbReference>
<evidence type="ECO:0000256" key="2">
    <source>
        <dbReference type="ARBA" id="ARBA00006082"/>
    </source>
</evidence>
<evidence type="ECO:0000256" key="10">
    <source>
        <dbReference type="ARBA" id="ARBA00048778"/>
    </source>
</evidence>
<feature type="compositionally biased region" description="Basic and acidic residues" evidence="14">
    <location>
        <begin position="470"/>
        <end position="481"/>
    </location>
</feature>
<dbReference type="GO" id="GO:0006298">
    <property type="term" value="P:mismatch repair"/>
    <property type="evidence" value="ECO:0007669"/>
    <property type="project" value="InterPro"/>
</dbReference>
<evidence type="ECO:0000256" key="11">
    <source>
        <dbReference type="ARBA" id="ARBA00072579"/>
    </source>
</evidence>
<comment type="caution">
    <text evidence="17">The sequence shown here is derived from an EMBL/GenBank/DDBJ whole genome shotgun (WGS) entry which is preliminary data.</text>
</comment>
<dbReference type="PANTHER" id="PTHR10073">
    <property type="entry name" value="DNA MISMATCH REPAIR PROTEIN MLH, PMS, MUTL"/>
    <property type="match status" value="1"/>
</dbReference>
<evidence type="ECO:0000256" key="13">
    <source>
        <dbReference type="ARBA" id="ARBA00083250"/>
    </source>
</evidence>
<feature type="compositionally biased region" description="Polar residues" evidence="14">
    <location>
        <begin position="306"/>
        <end position="317"/>
    </location>
</feature>
<evidence type="ECO:0000256" key="3">
    <source>
        <dbReference type="ARBA" id="ARBA00022722"/>
    </source>
</evidence>
<dbReference type="InterPro" id="IPR014721">
    <property type="entry name" value="Ribsml_uS5_D2-typ_fold_subgr"/>
</dbReference>
<evidence type="ECO:0000313" key="18">
    <source>
        <dbReference type="Proteomes" id="UP001497497"/>
    </source>
</evidence>
<dbReference type="AlphaFoldDB" id="A0AAV2H444"/>
<sequence length="766" mass="85712">MNVVTRHTTASVGTRLEFDLNGKIISRKSAPRQVGTTVVIQNIFHTLPVRHKEFMRNLKKEFGKLVQVLNAYCIINTGVRITCYNQTGKGSRNLVVSTNGNDTMRDNIGNVFSPKQLHGLLEFKQTEAEDEICTDFGINPQQKSSVKFRIEGFVSKCEHGQGRSSSDRQFIFINKRPCDSAKILKIINEVYHSYNRHQTPFIALNISMDKETVDVNVTPDKRQIFMEGERLLLAVLKTSLTRMFEPTSSVFKVNNILSSQSHPNTDQTLTSLSNRISSHQGSKPQASTPSMSSSLAQLKRSFSSAFDKNTSSSSPLVTSPIKRSSKFKSSSLPSQLKPTGTITQFLTRHTATGPPSPGDLHDSTCKDYKWLSESQSDLKLSLSEVLESDPYGKADQNESSPLSVSNLPCLADPVVKISCGKTEMKSVIDLCAIPDQETELQSSLKSCSDKLGSDDEKDLNNLSVGCCEEKSPDPCEEESPHPYDGADGETECHKNITRHKTAISPTNFETGSTIKLDLHSEKVVQFSLSSLQDRMATLNLENSKNQTSFCRSFRAKICPGDNGSAEDELQREISKDMFSKMEILGQFNLGFIITKLGSDLFIVDQHATDEKYNFEMLQRNTVLQSQRMIVPQSLELTASNETILMDNLDIFKKNGFDFLIEPEAPPTQRVKLTSAPTSKNWNFGKDDIEELLFMLTDSPNVMCRPTRIRLMFASRSCRKSVMIGTALNKSEMKRLVCHMGEIEQPWNCPHGRPTMRHLFNMDMLPS</sequence>
<dbReference type="InterPro" id="IPR042120">
    <property type="entry name" value="MutL_C_dimsub"/>
</dbReference>
<dbReference type="GO" id="GO:0032389">
    <property type="term" value="C:MutLalpha complex"/>
    <property type="evidence" value="ECO:0007669"/>
    <property type="project" value="TreeGrafter"/>
</dbReference>
<feature type="compositionally biased region" description="Low complexity" evidence="14">
    <location>
        <begin position="319"/>
        <end position="338"/>
    </location>
</feature>
<keyword evidence="6" id="KW-0227">DNA damage</keyword>
<dbReference type="Pfam" id="PF01119">
    <property type="entry name" value="DNA_mis_repair"/>
    <property type="match status" value="1"/>
</dbReference>
<keyword evidence="18" id="KW-1185">Reference proteome</keyword>
<name>A0AAV2H444_LYMST</name>